<feature type="region of interest" description="Disordered" evidence="2">
    <location>
        <begin position="24"/>
        <end position="43"/>
    </location>
</feature>
<dbReference type="InterPro" id="IPR029063">
    <property type="entry name" value="SAM-dependent_MTases_sf"/>
</dbReference>
<dbReference type="EMBL" id="MU839838">
    <property type="protein sequence ID" value="KAK1753020.1"/>
    <property type="molecule type" value="Genomic_DNA"/>
</dbReference>
<organism evidence="3 4">
    <name type="scientific">Echria macrotheca</name>
    <dbReference type="NCBI Taxonomy" id="438768"/>
    <lineage>
        <taxon>Eukaryota</taxon>
        <taxon>Fungi</taxon>
        <taxon>Dikarya</taxon>
        <taxon>Ascomycota</taxon>
        <taxon>Pezizomycotina</taxon>
        <taxon>Sordariomycetes</taxon>
        <taxon>Sordariomycetidae</taxon>
        <taxon>Sordariales</taxon>
        <taxon>Schizotheciaceae</taxon>
        <taxon>Echria</taxon>
    </lineage>
</organism>
<dbReference type="CDD" id="cd02440">
    <property type="entry name" value="AdoMet_MTases"/>
    <property type="match status" value="1"/>
</dbReference>
<dbReference type="Proteomes" id="UP001239445">
    <property type="component" value="Unassembled WGS sequence"/>
</dbReference>
<keyword evidence="3" id="KW-0808">Transferase</keyword>
<sequence>MPPRVIEPTATAVVPGVAQNAIEADSDIASSDDGYESDRGGSLASTSLTAGVRDYVFENNRRYHRFREGHYLLPNDDIEQEREDMKHAMVVHVCDGWLHFAPLDNPQKILDIGTGTGIWAIDMADEYPSAEVIGIDLSPIQPGWVPPNVRFLVDDAESDWGHGRGKFDYVHARHMCMAIKDWPKLLQQAYDALKPGGWIELQELRFVVSCDDGTMPPNYGFSQWLRYLIDGLSRFGVDLLGMEKNGQKLLDAGFVNVEEKVWKIPIGTWAKQQKMKTIGAYNRAVISDALAGVSMAPFTRGLGWRAEEVEVFAAKVRNSLSNSRIHSYYTFHAVYGQKPK</sequence>
<dbReference type="GO" id="GO:0032259">
    <property type="term" value="P:methylation"/>
    <property type="evidence" value="ECO:0007669"/>
    <property type="project" value="UniProtKB-KW"/>
</dbReference>
<evidence type="ECO:0000256" key="2">
    <source>
        <dbReference type="SAM" id="MobiDB-lite"/>
    </source>
</evidence>
<accession>A0AAJ0B7A7</accession>
<dbReference type="PANTHER" id="PTHR43591:SF10">
    <property type="entry name" value="ABC TRANSMEMBRANE TYPE-1 DOMAIN-CONTAINING PROTEIN-RELATED"/>
    <property type="match status" value="1"/>
</dbReference>
<dbReference type="AlphaFoldDB" id="A0AAJ0B7A7"/>
<reference evidence="3" key="1">
    <citation type="submission" date="2023-06" db="EMBL/GenBank/DDBJ databases">
        <title>Genome-scale phylogeny and comparative genomics of the fungal order Sordariales.</title>
        <authorList>
            <consortium name="Lawrence Berkeley National Laboratory"/>
            <person name="Hensen N."/>
            <person name="Bonometti L."/>
            <person name="Westerberg I."/>
            <person name="Brannstrom I.O."/>
            <person name="Guillou S."/>
            <person name="Cros-Aarteil S."/>
            <person name="Calhoun S."/>
            <person name="Haridas S."/>
            <person name="Kuo A."/>
            <person name="Mondo S."/>
            <person name="Pangilinan J."/>
            <person name="Riley R."/>
            <person name="Labutti K."/>
            <person name="Andreopoulos B."/>
            <person name="Lipzen A."/>
            <person name="Chen C."/>
            <person name="Yanf M."/>
            <person name="Daum C."/>
            <person name="Ng V."/>
            <person name="Clum A."/>
            <person name="Steindorff A."/>
            <person name="Ohm R."/>
            <person name="Martin F."/>
            <person name="Silar P."/>
            <person name="Natvig D."/>
            <person name="Lalanne C."/>
            <person name="Gautier V."/>
            <person name="Ament-Velasquez S.L."/>
            <person name="Kruys A."/>
            <person name="Hutchinson M.I."/>
            <person name="Powell A.J."/>
            <person name="Barry K."/>
            <person name="Miller A.N."/>
            <person name="Grigoriev I.V."/>
            <person name="Debuchy R."/>
            <person name="Gladieux P."/>
            <person name="Thoren M.H."/>
            <person name="Johannesson H."/>
        </authorList>
    </citation>
    <scope>NUCLEOTIDE SEQUENCE</scope>
    <source>
        <strain evidence="3">PSN4</strain>
    </source>
</reference>
<dbReference type="PANTHER" id="PTHR43591">
    <property type="entry name" value="METHYLTRANSFERASE"/>
    <property type="match status" value="1"/>
</dbReference>
<keyword evidence="4" id="KW-1185">Reference proteome</keyword>
<dbReference type="Pfam" id="PF13489">
    <property type="entry name" value="Methyltransf_23"/>
    <property type="match status" value="1"/>
</dbReference>
<evidence type="ECO:0000313" key="3">
    <source>
        <dbReference type="EMBL" id="KAK1753020.1"/>
    </source>
</evidence>
<evidence type="ECO:0000256" key="1">
    <source>
        <dbReference type="ARBA" id="ARBA00038158"/>
    </source>
</evidence>
<protein>
    <submittedName>
        <fullName evidence="3">Methyltransferase domain-containing protein</fullName>
    </submittedName>
</protein>
<evidence type="ECO:0000313" key="4">
    <source>
        <dbReference type="Proteomes" id="UP001239445"/>
    </source>
</evidence>
<gene>
    <name evidence="3" type="ORF">QBC47DRAFT_50953</name>
</gene>
<proteinExistence type="inferred from homology"/>
<dbReference type="SUPFAM" id="SSF53335">
    <property type="entry name" value="S-adenosyl-L-methionine-dependent methyltransferases"/>
    <property type="match status" value="1"/>
</dbReference>
<dbReference type="Gene3D" id="3.40.50.150">
    <property type="entry name" value="Vaccinia Virus protein VP39"/>
    <property type="match status" value="1"/>
</dbReference>
<keyword evidence="3" id="KW-0489">Methyltransferase</keyword>
<comment type="caution">
    <text evidence="3">The sequence shown here is derived from an EMBL/GenBank/DDBJ whole genome shotgun (WGS) entry which is preliminary data.</text>
</comment>
<dbReference type="GO" id="GO:0008168">
    <property type="term" value="F:methyltransferase activity"/>
    <property type="evidence" value="ECO:0007669"/>
    <property type="project" value="UniProtKB-KW"/>
</dbReference>
<comment type="similarity">
    <text evidence="1">Belongs to the methyltransferase superfamily. LaeA methyltransferase family.</text>
</comment>
<name>A0AAJ0B7A7_9PEZI</name>